<dbReference type="Gene3D" id="3.30.465.10">
    <property type="match status" value="1"/>
</dbReference>
<dbReference type="InterPro" id="IPR036318">
    <property type="entry name" value="FAD-bd_PCMH-like_sf"/>
</dbReference>
<evidence type="ECO:0000256" key="7">
    <source>
        <dbReference type="ARBA" id="ARBA00023002"/>
    </source>
</evidence>
<evidence type="ECO:0000256" key="5">
    <source>
        <dbReference type="ARBA" id="ARBA00022827"/>
    </source>
</evidence>
<comment type="caution">
    <text evidence="11">The sequence shown here is derived from an EMBL/GenBank/DDBJ whole genome shotgun (WGS) entry which is preliminary data.</text>
</comment>
<comment type="similarity">
    <text evidence="3">Belongs to the FAD-binding oxidoreductase/transferase type 4 family.</text>
</comment>
<keyword evidence="7" id="KW-0560">Oxidoreductase</keyword>
<dbReference type="PANTHER" id="PTHR11748:SF111">
    <property type="entry name" value="D-LACTATE DEHYDROGENASE, MITOCHONDRIAL-RELATED"/>
    <property type="match status" value="1"/>
</dbReference>
<evidence type="ECO:0000259" key="10">
    <source>
        <dbReference type="PROSITE" id="PS51387"/>
    </source>
</evidence>
<dbReference type="InterPro" id="IPR016169">
    <property type="entry name" value="FAD-bd_PCMH_sub2"/>
</dbReference>
<evidence type="ECO:0000256" key="9">
    <source>
        <dbReference type="ARBA" id="ARBA00038897"/>
    </source>
</evidence>
<dbReference type="PANTHER" id="PTHR11748">
    <property type="entry name" value="D-LACTATE DEHYDROGENASE"/>
    <property type="match status" value="1"/>
</dbReference>
<dbReference type="Pfam" id="PF01565">
    <property type="entry name" value="FAD_binding_4"/>
    <property type="match status" value="1"/>
</dbReference>
<dbReference type="PROSITE" id="PS51387">
    <property type="entry name" value="FAD_PCMH"/>
    <property type="match status" value="1"/>
</dbReference>
<evidence type="ECO:0000256" key="1">
    <source>
        <dbReference type="ARBA" id="ARBA00001974"/>
    </source>
</evidence>
<comment type="subcellular location">
    <subcellularLocation>
        <location evidence="2">Mitochondrion</location>
    </subcellularLocation>
</comment>
<dbReference type="SUPFAM" id="SSF56176">
    <property type="entry name" value="FAD-binding/transporter-associated domain-like"/>
    <property type="match status" value="1"/>
</dbReference>
<evidence type="ECO:0000256" key="2">
    <source>
        <dbReference type="ARBA" id="ARBA00004173"/>
    </source>
</evidence>
<name>A0ABP0FQC5_CLALP</name>
<keyword evidence="6" id="KW-0809">Transit peptide</keyword>
<keyword evidence="8" id="KW-0496">Mitochondrion</keyword>
<sequence length="493" mass="53074">MLLFTTKIVGWKFQSLKPLLSYYKNTYCLARALSVNVNVVEVENGLASIVGSKYVATSHAICEQHSHDESYHRHLLPSIVVWPQSVGEVSEVAKLCTAHKMPMIPFGTGTGMEGGVAPMGPSVSINLTKLNEITDLHLDDFDVKAQPGVTRKQLNYDLRSTGLWFPVDPGSDASLCGMAATGASGTNAVRYGTMKQNVLNLQVVLADGTILHTAGEKRRCKKSSAGYNLTELFIGSEGTLGFITSATLRLHGQPEMTKSAVCSFPTIMDAVNTAMQILQCSIPIARIELLDETSIKAVNNYSHLTHPEMPHLFLEFHGSAASTGEQVDQTAEIAGLNSGSEFKWAETQEEHNHLWQARHDLWYAVKAFKPGSTAISTDACVPVSALAEAISHSAALLDESGLIGGILGHVGDGNYHCFVIVEDDQAKLVESLTKAIGKKAIELGGTCTGEHGIGIGKRPLLKEEVGEKTLKLMKAIKCSFDPLGLMNPGKVFS</sequence>
<dbReference type="EC" id="1.1.2.4" evidence="9"/>
<dbReference type="EMBL" id="CAWYQH010000079">
    <property type="protein sequence ID" value="CAK8681541.1"/>
    <property type="molecule type" value="Genomic_DNA"/>
</dbReference>
<dbReference type="InterPro" id="IPR004113">
    <property type="entry name" value="FAD-bd_oxidored_4_C"/>
</dbReference>
<dbReference type="Pfam" id="PF02913">
    <property type="entry name" value="FAD-oxidase_C"/>
    <property type="match status" value="1"/>
</dbReference>
<evidence type="ECO:0000256" key="4">
    <source>
        <dbReference type="ARBA" id="ARBA00022630"/>
    </source>
</evidence>
<comment type="cofactor">
    <cofactor evidence="1">
        <name>FAD</name>
        <dbReference type="ChEBI" id="CHEBI:57692"/>
    </cofactor>
</comment>
<evidence type="ECO:0000256" key="8">
    <source>
        <dbReference type="ARBA" id="ARBA00023128"/>
    </source>
</evidence>
<keyword evidence="4" id="KW-0285">Flavoprotein</keyword>
<dbReference type="Gene3D" id="1.10.45.10">
    <property type="entry name" value="Vanillyl-alcohol Oxidase, Chain A, domain 4"/>
    <property type="match status" value="1"/>
</dbReference>
<dbReference type="InterPro" id="IPR016164">
    <property type="entry name" value="FAD-linked_Oxase-like_C"/>
</dbReference>
<dbReference type="InterPro" id="IPR006094">
    <property type="entry name" value="Oxid_FAD_bind_N"/>
</dbReference>
<dbReference type="InterPro" id="IPR016166">
    <property type="entry name" value="FAD-bd_PCMH"/>
</dbReference>
<accession>A0ABP0FQC5</accession>
<feature type="domain" description="FAD-binding PCMH-type" evidence="10">
    <location>
        <begin position="73"/>
        <end position="253"/>
    </location>
</feature>
<keyword evidence="5" id="KW-0274">FAD</keyword>
<gene>
    <name evidence="11" type="ORF">CVLEPA_LOCUS11768</name>
</gene>
<evidence type="ECO:0000256" key="6">
    <source>
        <dbReference type="ARBA" id="ARBA00022946"/>
    </source>
</evidence>
<keyword evidence="12" id="KW-1185">Reference proteome</keyword>
<evidence type="ECO:0000313" key="11">
    <source>
        <dbReference type="EMBL" id="CAK8681541.1"/>
    </source>
</evidence>
<evidence type="ECO:0000313" key="12">
    <source>
        <dbReference type="Proteomes" id="UP001642483"/>
    </source>
</evidence>
<protein>
    <recommendedName>
        <fullName evidence="9">D-lactate dehydrogenase (cytochrome)</fullName>
        <ecNumber evidence="9">1.1.2.4</ecNumber>
    </recommendedName>
</protein>
<dbReference type="SUPFAM" id="SSF55103">
    <property type="entry name" value="FAD-linked oxidases, C-terminal domain"/>
    <property type="match status" value="1"/>
</dbReference>
<dbReference type="Gene3D" id="3.30.70.2740">
    <property type="match status" value="1"/>
</dbReference>
<dbReference type="InterPro" id="IPR016171">
    <property type="entry name" value="Vanillyl_alc_oxidase_C-sub2"/>
</dbReference>
<reference evidence="11 12" key="1">
    <citation type="submission" date="2024-02" db="EMBL/GenBank/DDBJ databases">
        <authorList>
            <person name="Daric V."/>
            <person name="Darras S."/>
        </authorList>
    </citation>
    <scope>NUCLEOTIDE SEQUENCE [LARGE SCALE GENOMIC DNA]</scope>
</reference>
<evidence type="ECO:0000256" key="3">
    <source>
        <dbReference type="ARBA" id="ARBA00008000"/>
    </source>
</evidence>
<proteinExistence type="inferred from homology"/>
<dbReference type="Proteomes" id="UP001642483">
    <property type="component" value="Unassembled WGS sequence"/>
</dbReference>
<organism evidence="11 12">
    <name type="scientific">Clavelina lepadiformis</name>
    <name type="common">Light-bulb sea squirt</name>
    <name type="synonym">Ascidia lepadiformis</name>
    <dbReference type="NCBI Taxonomy" id="159417"/>
    <lineage>
        <taxon>Eukaryota</taxon>
        <taxon>Metazoa</taxon>
        <taxon>Chordata</taxon>
        <taxon>Tunicata</taxon>
        <taxon>Ascidiacea</taxon>
        <taxon>Aplousobranchia</taxon>
        <taxon>Clavelinidae</taxon>
        <taxon>Clavelina</taxon>
    </lineage>
</organism>